<name>A0ABU2JHK5_9ACTN</name>
<evidence type="ECO:0000256" key="1">
    <source>
        <dbReference type="ARBA" id="ARBA00010164"/>
    </source>
</evidence>
<accession>A0ABU2JHK5</accession>
<evidence type="ECO:0000313" key="5">
    <source>
        <dbReference type="EMBL" id="MDT0264461.1"/>
    </source>
</evidence>
<dbReference type="InterPro" id="IPR052028">
    <property type="entry name" value="HipA_Ser/Thr_kinase"/>
</dbReference>
<evidence type="ECO:0000256" key="2">
    <source>
        <dbReference type="ARBA" id="ARBA00022679"/>
    </source>
</evidence>
<sequence>MTQPSDNAFVWAWLPGAVQPVVAGRINRLGNGYRFIYGESYLARPDAISLYGPELPIRSGWIDPPDGMEMAGSLWDASPDSWGQRVIIARLTGKQGREADAVNLDRLTFLLESGSNRIGGLDFQVSATEYVARADGATLDELHAAARALDEGELSPALAAVLVHGTSIGGARPKVTLVDGDKHLIAKLTMSTDIYPMVKAEAAGLELARRVGIDVPPSRVITSLGREVLLIERFDRPGPGERRMVVSGLTMLGYGDFLGARYSSYPEMLDVLRQRSKYGEGLGKQLFERVVFNIAIGNIDDHARNHAAFWDGHHLELTPAYDLAPQPRSGGEARQAMDIGRDGSRDSQFVVCVNAAQDYGLSRAQARDIIEYQVVTIRENWDDVAELLRLTLVDKNALFGRQILNPYASYDLKL</sequence>
<dbReference type="InterPro" id="IPR012893">
    <property type="entry name" value="HipA-like_C"/>
</dbReference>
<keyword evidence="3" id="KW-0418">Kinase</keyword>
<proteinExistence type="inferred from homology"/>
<dbReference type="PANTHER" id="PTHR37419:SF8">
    <property type="entry name" value="TOXIN YJJJ"/>
    <property type="match status" value="1"/>
</dbReference>
<evidence type="ECO:0000313" key="6">
    <source>
        <dbReference type="Proteomes" id="UP001183176"/>
    </source>
</evidence>
<feature type="domain" description="HipA-like C-terminal" evidence="4">
    <location>
        <begin position="166"/>
        <end position="381"/>
    </location>
</feature>
<reference evidence="6" key="1">
    <citation type="submission" date="2023-07" db="EMBL/GenBank/DDBJ databases">
        <title>30 novel species of actinomycetes from the DSMZ collection.</title>
        <authorList>
            <person name="Nouioui I."/>
        </authorList>
    </citation>
    <scope>NUCLEOTIDE SEQUENCE [LARGE SCALE GENOMIC DNA]</scope>
    <source>
        <strain evidence="6">DSM 44399</strain>
    </source>
</reference>
<dbReference type="RefSeq" id="WP_311425598.1">
    <property type="nucleotide sequence ID" value="NZ_JAVREH010000115.1"/>
</dbReference>
<organism evidence="5 6">
    <name type="scientific">Jatrophihabitans lederbergiae</name>
    <dbReference type="NCBI Taxonomy" id="3075547"/>
    <lineage>
        <taxon>Bacteria</taxon>
        <taxon>Bacillati</taxon>
        <taxon>Actinomycetota</taxon>
        <taxon>Actinomycetes</taxon>
        <taxon>Jatrophihabitantales</taxon>
        <taxon>Jatrophihabitantaceae</taxon>
        <taxon>Jatrophihabitans</taxon>
    </lineage>
</organism>
<gene>
    <name evidence="5" type="ORF">RM423_24205</name>
</gene>
<keyword evidence="2" id="KW-0808">Transferase</keyword>
<protein>
    <submittedName>
        <fullName evidence="5">HipA domain-containing protein</fullName>
    </submittedName>
</protein>
<keyword evidence="6" id="KW-1185">Reference proteome</keyword>
<evidence type="ECO:0000259" key="4">
    <source>
        <dbReference type="Pfam" id="PF07804"/>
    </source>
</evidence>
<dbReference type="EMBL" id="JAVREH010000115">
    <property type="protein sequence ID" value="MDT0264461.1"/>
    <property type="molecule type" value="Genomic_DNA"/>
</dbReference>
<comment type="similarity">
    <text evidence="1">Belongs to the HipA Ser/Thr kinase family.</text>
</comment>
<dbReference type="Proteomes" id="UP001183176">
    <property type="component" value="Unassembled WGS sequence"/>
</dbReference>
<comment type="caution">
    <text evidence="5">The sequence shown here is derived from an EMBL/GenBank/DDBJ whole genome shotgun (WGS) entry which is preliminary data.</text>
</comment>
<evidence type="ECO:0000256" key="3">
    <source>
        <dbReference type="ARBA" id="ARBA00022777"/>
    </source>
</evidence>
<dbReference type="PANTHER" id="PTHR37419">
    <property type="entry name" value="SERINE/THREONINE-PROTEIN KINASE TOXIN HIPA"/>
    <property type="match status" value="1"/>
</dbReference>
<dbReference type="Pfam" id="PF07804">
    <property type="entry name" value="HipA_C"/>
    <property type="match status" value="1"/>
</dbReference>